<name>A0ABD0YRV4_9HEMI</name>
<organism evidence="2 3">
    <name type="scientific">Ranatra chinensis</name>
    <dbReference type="NCBI Taxonomy" id="642074"/>
    <lineage>
        <taxon>Eukaryota</taxon>
        <taxon>Metazoa</taxon>
        <taxon>Ecdysozoa</taxon>
        <taxon>Arthropoda</taxon>
        <taxon>Hexapoda</taxon>
        <taxon>Insecta</taxon>
        <taxon>Pterygota</taxon>
        <taxon>Neoptera</taxon>
        <taxon>Paraneoptera</taxon>
        <taxon>Hemiptera</taxon>
        <taxon>Heteroptera</taxon>
        <taxon>Panheteroptera</taxon>
        <taxon>Nepomorpha</taxon>
        <taxon>Nepidae</taxon>
        <taxon>Ranatrinae</taxon>
        <taxon>Ranatra</taxon>
    </lineage>
</organism>
<dbReference type="AlphaFoldDB" id="A0ABD0YRV4"/>
<dbReference type="EMBL" id="JBFDAA010000003">
    <property type="protein sequence ID" value="KAL1138677.1"/>
    <property type="molecule type" value="Genomic_DNA"/>
</dbReference>
<feature type="transmembrane region" description="Helical" evidence="1">
    <location>
        <begin position="72"/>
        <end position="95"/>
    </location>
</feature>
<protein>
    <submittedName>
        <fullName evidence="2">Uncharacterized protein</fullName>
    </submittedName>
</protein>
<evidence type="ECO:0000313" key="3">
    <source>
        <dbReference type="Proteomes" id="UP001558652"/>
    </source>
</evidence>
<comment type="caution">
    <text evidence="2">The sequence shown here is derived from an EMBL/GenBank/DDBJ whole genome shotgun (WGS) entry which is preliminary data.</text>
</comment>
<sequence length="151" mass="17060">MFYKIKEQETTEIDEFVFVPKLFLTITHRFCYFFLLKVKMASNGESPALAGMTCEEVTMKALGEWGRWQMSLIGCLILFRAILLGALSAIVFLGAPQPFACLKPPADPGSCVHCDQWSHETKLFRATVVTESLDVTDRADKYILPIHRVVL</sequence>
<accession>A0ABD0YRV4</accession>
<keyword evidence="1" id="KW-0812">Transmembrane</keyword>
<evidence type="ECO:0000256" key="1">
    <source>
        <dbReference type="SAM" id="Phobius"/>
    </source>
</evidence>
<evidence type="ECO:0000313" key="2">
    <source>
        <dbReference type="EMBL" id="KAL1138677.1"/>
    </source>
</evidence>
<proteinExistence type="predicted"/>
<dbReference type="Proteomes" id="UP001558652">
    <property type="component" value="Unassembled WGS sequence"/>
</dbReference>
<keyword evidence="1" id="KW-1133">Transmembrane helix</keyword>
<keyword evidence="1" id="KW-0472">Membrane</keyword>
<keyword evidence="3" id="KW-1185">Reference proteome</keyword>
<gene>
    <name evidence="2" type="ORF">AAG570_008739</name>
</gene>
<reference evidence="2 3" key="1">
    <citation type="submission" date="2024-07" db="EMBL/GenBank/DDBJ databases">
        <title>Chromosome-level genome assembly of the water stick insect Ranatra chinensis (Heteroptera: Nepidae).</title>
        <authorList>
            <person name="Liu X."/>
        </authorList>
    </citation>
    <scope>NUCLEOTIDE SEQUENCE [LARGE SCALE GENOMIC DNA]</scope>
    <source>
        <strain evidence="2">Cailab_2021Rc</strain>
        <tissue evidence="2">Muscle</tissue>
    </source>
</reference>